<evidence type="ECO:0000256" key="1">
    <source>
        <dbReference type="ARBA" id="ARBA00004127"/>
    </source>
</evidence>
<dbReference type="Proteomes" id="UP000186601">
    <property type="component" value="Unassembled WGS sequence"/>
</dbReference>
<organism evidence="8 9">
    <name type="scientific">Hermanssonia centrifuga</name>
    <dbReference type="NCBI Taxonomy" id="98765"/>
    <lineage>
        <taxon>Eukaryota</taxon>
        <taxon>Fungi</taxon>
        <taxon>Dikarya</taxon>
        <taxon>Basidiomycota</taxon>
        <taxon>Agaricomycotina</taxon>
        <taxon>Agaricomycetes</taxon>
        <taxon>Polyporales</taxon>
        <taxon>Meruliaceae</taxon>
        <taxon>Hermanssonia</taxon>
    </lineage>
</organism>
<keyword evidence="2" id="KW-0813">Transport</keyword>
<dbReference type="PANTHER" id="PTHR23501">
    <property type="entry name" value="MAJOR FACILITATOR SUPERFAMILY"/>
    <property type="match status" value="1"/>
</dbReference>
<evidence type="ECO:0000256" key="6">
    <source>
        <dbReference type="SAM" id="Phobius"/>
    </source>
</evidence>
<protein>
    <recommendedName>
        <fullName evidence="7">Major facilitator superfamily (MFS) profile domain-containing protein</fullName>
    </recommendedName>
</protein>
<evidence type="ECO:0000256" key="5">
    <source>
        <dbReference type="ARBA" id="ARBA00023136"/>
    </source>
</evidence>
<keyword evidence="3 6" id="KW-0812">Transmembrane</keyword>
<evidence type="ECO:0000259" key="7">
    <source>
        <dbReference type="PROSITE" id="PS50850"/>
    </source>
</evidence>
<name>A0A2R6NMQ6_9APHY</name>
<reference evidence="8 9" key="1">
    <citation type="submission" date="2018-02" db="EMBL/GenBank/DDBJ databases">
        <title>Genome sequence of the basidiomycete white-rot fungus Phlebia centrifuga.</title>
        <authorList>
            <person name="Granchi Z."/>
            <person name="Peng M."/>
            <person name="de Vries R.P."/>
            <person name="Hilden K."/>
            <person name="Makela M.R."/>
            <person name="Grigoriev I."/>
            <person name="Riley R."/>
        </authorList>
    </citation>
    <scope>NUCLEOTIDE SEQUENCE [LARGE SCALE GENOMIC DNA]</scope>
    <source>
        <strain evidence="8 9">FBCC195</strain>
    </source>
</reference>
<dbReference type="InterPro" id="IPR011701">
    <property type="entry name" value="MFS"/>
</dbReference>
<evidence type="ECO:0000256" key="3">
    <source>
        <dbReference type="ARBA" id="ARBA00022692"/>
    </source>
</evidence>
<feature type="domain" description="Major facilitator superfamily (MFS) profile" evidence="7">
    <location>
        <begin position="54"/>
        <end position="181"/>
    </location>
</feature>
<dbReference type="GO" id="GO:0015174">
    <property type="term" value="F:basic amino acid transmembrane transporter activity"/>
    <property type="evidence" value="ECO:0007669"/>
    <property type="project" value="TreeGrafter"/>
</dbReference>
<dbReference type="Pfam" id="PF07690">
    <property type="entry name" value="MFS_1"/>
    <property type="match status" value="1"/>
</dbReference>
<comment type="subcellular location">
    <subcellularLocation>
        <location evidence="1">Endomembrane system</location>
        <topology evidence="1">Multi-pass membrane protein</topology>
    </subcellularLocation>
</comment>
<feature type="transmembrane region" description="Helical" evidence="6">
    <location>
        <begin position="144"/>
        <end position="164"/>
    </location>
</feature>
<feature type="transmembrane region" description="Helical" evidence="6">
    <location>
        <begin position="119"/>
        <end position="138"/>
    </location>
</feature>
<proteinExistence type="predicted"/>
<dbReference type="InterPro" id="IPR020846">
    <property type="entry name" value="MFS_dom"/>
</dbReference>
<dbReference type="InterPro" id="IPR036259">
    <property type="entry name" value="MFS_trans_sf"/>
</dbReference>
<dbReference type="OrthoDB" id="3437016at2759"/>
<evidence type="ECO:0000313" key="9">
    <source>
        <dbReference type="Proteomes" id="UP000186601"/>
    </source>
</evidence>
<dbReference type="EMBL" id="MLYV02001069">
    <property type="protein sequence ID" value="PSR73635.1"/>
    <property type="molecule type" value="Genomic_DNA"/>
</dbReference>
<evidence type="ECO:0000313" key="8">
    <source>
        <dbReference type="EMBL" id="PSR73635.1"/>
    </source>
</evidence>
<keyword evidence="9" id="KW-1185">Reference proteome</keyword>
<keyword evidence="4 6" id="KW-1133">Transmembrane helix</keyword>
<dbReference type="PROSITE" id="PS50850">
    <property type="entry name" value="MFS"/>
    <property type="match status" value="1"/>
</dbReference>
<feature type="transmembrane region" description="Helical" evidence="6">
    <location>
        <begin position="89"/>
        <end position="107"/>
    </location>
</feature>
<evidence type="ECO:0000256" key="2">
    <source>
        <dbReference type="ARBA" id="ARBA00022448"/>
    </source>
</evidence>
<dbReference type="Gene3D" id="1.20.1720.10">
    <property type="entry name" value="Multidrug resistance protein D"/>
    <property type="match status" value="1"/>
</dbReference>
<sequence length="181" mass="18703">MSQSHLPPSETSPLLRSTAHSIISYDGEDDLTSPSSPVDFTPFNKVSKTDLAWVLAGLWSAVFLGALDGTIVATLLAPIGSYFNESNRSSYIGTSYLLSVCCFTPLYGRLSDILGRKGAMLLALSLFGVGTLLCGLAPSMDSLIAARAIAGMGGGGLFGLGAGLGGPLGGWMNDSFGWCVS</sequence>
<accession>A0A2R6NMQ6</accession>
<evidence type="ECO:0000256" key="4">
    <source>
        <dbReference type="ARBA" id="ARBA00022989"/>
    </source>
</evidence>
<dbReference type="SUPFAM" id="SSF103473">
    <property type="entry name" value="MFS general substrate transporter"/>
    <property type="match status" value="1"/>
</dbReference>
<gene>
    <name evidence="8" type="ORF">PHLCEN_2v10554</name>
</gene>
<dbReference type="GO" id="GO:0000329">
    <property type="term" value="C:fungal-type vacuole membrane"/>
    <property type="evidence" value="ECO:0007669"/>
    <property type="project" value="TreeGrafter"/>
</dbReference>
<dbReference type="AlphaFoldDB" id="A0A2R6NMQ6"/>
<keyword evidence="5 6" id="KW-0472">Membrane</keyword>
<dbReference type="STRING" id="98765.A0A2R6NMQ6"/>
<comment type="caution">
    <text evidence="8">The sequence shown here is derived from an EMBL/GenBank/DDBJ whole genome shotgun (WGS) entry which is preliminary data.</text>
</comment>
<dbReference type="PANTHER" id="PTHR23501:SF191">
    <property type="entry name" value="VACUOLAR BASIC AMINO ACID TRANSPORTER 4"/>
    <property type="match status" value="1"/>
</dbReference>
<dbReference type="GO" id="GO:0012505">
    <property type="term" value="C:endomembrane system"/>
    <property type="evidence" value="ECO:0007669"/>
    <property type="project" value="UniProtKB-SubCell"/>
</dbReference>
<feature type="transmembrane region" description="Helical" evidence="6">
    <location>
        <begin position="51"/>
        <end position="77"/>
    </location>
</feature>
<dbReference type="GO" id="GO:0005886">
    <property type="term" value="C:plasma membrane"/>
    <property type="evidence" value="ECO:0007669"/>
    <property type="project" value="TreeGrafter"/>
</dbReference>